<dbReference type="Pfam" id="PF01970">
    <property type="entry name" value="TctA"/>
    <property type="match status" value="1"/>
</dbReference>
<feature type="transmembrane region" description="Helical" evidence="1">
    <location>
        <begin position="319"/>
        <end position="343"/>
    </location>
</feature>
<dbReference type="PATRIC" id="fig|1612624.7.peg.1950"/>
<dbReference type="OrthoDB" id="9806425at2"/>
<dbReference type="PANTHER" id="PTHR35342">
    <property type="entry name" value="TRICARBOXYLIC TRANSPORT PROTEIN"/>
    <property type="match status" value="1"/>
</dbReference>
<organism evidence="3 4">
    <name type="scientific">Pararhizobium polonicum</name>
    <dbReference type="NCBI Taxonomy" id="1612624"/>
    <lineage>
        <taxon>Bacteria</taxon>
        <taxon>Pseudomonadati</taxon>
        <taxon>Pseudomonadota</taxon>
        <taxon>Alphaproteobacteria</taxon>
        <taxon>Hyphomicrobiales</taxon>
        <taxon>Rhizobiaceae</taxon>
        <taxon>Rhizobium/Agrobacterium group</taxon>
        <taxon>Pararhizobium</taxon>
    </lineage>
</organism>
<keyword evidence="1" id="KW-0812">Transmembrane</keyword>
<feature type="transmembrane region" description="Helical" evidence="1">
    <location>
        <begin position="12"/>
        <end position="36"/>
    </location>
</feature>
<name>A0A1C7NWS4_9HYPH</name>
<feature type="transmembrane region" description="Helical" evidence="1">
    <location>
        <begin position="138"/>
        <end position="158"/>
    </location>
</feature>
<dbReference type="AlphaFoldDB" id="A0A1C7NWS4"/>
<dbReference type="Proteomes" id="UP000093111">
    <property type="component" value="Unassembled WGS sequence"/>
</dbReference>
<protein>
    <recommendedName>
        <fullName evidence="2">DUF112 domain-containing protein</fullName>
    </recommendedName>
</protein>
<feature type="transmembrane region" description="Helical" evidence="1">
    <location>
        <begin position="355"/>
        <end position="378"/>
    </location>
</feature>
<accession>A0A1C7NWS4</accession>
<comment type="caution">
    <text evidence="3">The sequence shown here is derived from an EMBL/GenBank/DDBJ whole genome shotgun (WGS) entry which is preliminary data.</text>
</comment>
<dbReference type="PANTHER" id="PTHR35342:SF5">
    <property type="entry name" value="TRICARBOXYLIC TRANSPORT PROTEIN"/>
    <property type="match status" value="1"/>
</dbReference>
<feature type="transmembrane region" description="Helical" evidence="1">
    <location>
        <begin position="204"/>
        <end position="223"/>
    </location>
</feature>
<feature type="transmembrane region" description="Helical" evidence="1">
    <location>
        <begin position="462"/>
        <end position="487"/>
    </location>
</feature>
<keyword evidence="1" id="KW-0472">Membrane</keyword>
<evidence type="ECO:0000313" key="3">
    <source>
        <dbReference type="EMBL" id="OBZ93432.1"/>
    </source>
</evidence>
<feature type="transmembrane region" description="Helical" evidence="1">
    <location>
        <begin position="384"/>
        <end position="407"/>
    </location>
</feature>
<keyword evidence="4" id="KW-1185">Reference proteome</keyword>
<gene>
    <name evidence="3" type="ORF">ADU59_21495</name>
</gene>
<dbReference type="RefSeq" id="WP_068956369.1">
    <property type="nucleotide sequence ID" value="NZ_LGLV01000014.1"/>
</dbReference>
<feature type="transmembrane region" description="Helical" evidence="1">
    <location>
        <begin position="414"/>
        <end position="442"/>
    </location>
</feature>
<evidence type="ECO:0000313" key="4">
    <source>
        <dbReference type="Proteomes" id="UP000093111"/>
    </source>
</evidence>
<keyword evidence="1" id="KW-1133">Transmembrane helix</keyword>
<proteinExistence type="predicted"/>
<feature type="transmembrane region" description="Helical" evidence="1">
    <location>
        <begin position="42"/>
        <end position="69"/>
    </location>
</feature>
<sequence length="499" mass="51828">MEHFTSFLDGFAVALAPVNLGYAFLGCIMGTVVGVLPGLGPAAGMALLIPATFGMEPASAIIMLAGLYYGAQYGGSTTSILINTPGEASSIMTTLDGYRMAQNGRGGAALAVSAIGSFIAGTISVILLSLLAVPLSHFALKIGPAEYFALLLFSMASVTSLTGSSLPKAAFAVFLGLMLSSIGIDLQSGTARFTAGVLELQDGVGFIVAAVGLFAISEVLVTLEQVMKGETQIVGVSGSLWLTREEWRRSRMPILRGSLIGFFKGILPGGGATIATILSYSLERGLSKQPELFGTGMIEGVAGPETANNAAATGAFVPLLALGLPGSASTAILLGAFLIYGIQPGPELFAKNPDVVWGLIDSMYIGNVILFVLNLPLIMLFVRILYVPAGILMPLVLVVAGIGVYSLNESMVELYLALGFGALGYVMRKLSIPIPPLVLSIILGSLLEKSLRQSMTISGGDLGFLVGSPIAASLLFLSVLVFAIPFIPWRRQSSEHGAQ</sequence>
<reference evidence="3 4" key="1">
    <citation type="journal article" date="2016" name="Syst. Appl. Microbiol.">
        <title>Pararhizobium polonicum sp. nov. isolated from tumors on stone fruit rootstocks.</title>
        <authorList>
            <person name="Pulawska J."/>
            <person name="Kuzmanovic N."/>
            <person name="Willems A."/>
            <person name="Pothier J.F."/>
        </authorList>
    </citation>
    <scope>NUCLEOTIDE SEQUENCE [LARGE SCALE GENOMIC DNA]</scope>
    <source>
        <strain evidence="3 4">F5.1</strain>
    </source>
</reference>
<dbReference type="InterPro" id="IPR002823">
    <property type="entry name" value="DUF112_TM"/>
</dbReference>
<feature type="transmembrane region" description="Helical" evidence="1">
    <location>
        <begin position="165"/>
        <end position="184"/>
    </location>
</feature>
<evidence type="ECO:0000259" key="2">
    <source>
        <dbReference type="Pfam" id="PF01970"/>
    </source>
</evidence>
<feature type="domain" description="DUF112" evidence="2">
    <location>
        <begin position="20"/>
        <end position="439"/>
    </location>
</feature>
<feature type="transmembrane region" description="Helical" evidence="1">
    <location>
        <begin position="108"/>
        <end position="132"/>
    </location>
</feature>
<feature type="transmembrane region" description="Helical" evidence="1">
    <location>
        <begin position="259"/>
        <end position="282"/>
    </location>
</feature>
<evidence type="ECO:0000256" key="1">
    <source>
        <dbReference type="SAM" id="Phobius"/>
    </source>
</evidence>
<dbReference type="STRING" id="1612624.ADU59_21495"/>
<dbReference type="EMBL" id="LGLV01000014">
    <property type="protein sequence ID" value="OBZ93432.1"/>
    <property type="molecule type" value="Genomic_DNA"/>
</dbReference>